<dbReference type="Proteomes" id="UP001501410">
    <property type="component" value="Unassembled WGS sequence"/>
</dbReference>
<organism evidence="3 4">
    <name type="scientific">Rurimicrobium arvi</name>
    <dbReference type="NCBI Taxonomy" id="2049916"/>
    <lineage>
        <taxon>Bacteria</taxon>
        <taxon>Pseudomonadati</taxon>
        <taxon>Bacteroidota</taxon>
        <taxon>Chitinophagia</taxon>
        <taxon>Chitinophagales</taxon>
        <taxon>Chitinophagaceae</taxon>
        <taxon>Rurimicrobium</taxon>
    </lineage>
</organism>
<reference evidence="4" key="1">
    <citation type="journal article" date="2019" name="Int. J. Syst. Evol. Microbiol.">
        <title>The Global Catalogue of Microorganisms (GCM) 10K type strain sequencing project: providing services to taxonomists for standard genome sequencing and annotation.</title>
        <authorList>
            <consortium name="The Broad Institute Genomics Platform"/>
            <consortium name="The Broad Institute Genome Sequencing Center for Infectious Disease"/>
            <person name="Wu L."/>
            <person name="Ma J."/>
        </authorList>
    </citation>
    <scope>NUCLEOTIDE SEQUENCE [LARGE SCALE GENOMIC DNA]</scope>
    <source>
        <strain evidence="4">JCM 31921</strain>
    </source>
</reference>
<dbReference type="EMBL" id="BAABEZ010000004">
    <property type="protein sequence ID" value="GAA4451292.1"/>
    <property type="molecule type" value="Genomic_DNA"/>
</dbReference>
<name>A0ABP8MLC5_9BACT</name>
<evidence type="ECO:0000256" key="1">
    <source>
        <dbReference type="SAM" id="MobiDB-lite"/>
    </source>
</evidence>
<keyword evidence="2" id="KW-0732">Signal</keyword>
<protein>
    <submittedName>
        <fullName evidence="3">Uncharacterized protein</fullName>
    </submittedName>
</protein>
<evidence type="ECO:0000256" key="2">
    <source>
        <dbReference type="SAM" id="SignalP"/>
    </source>
</evidence>
<sequence>MEINRKLNFFKTTFMKLVKISIVALSMGLFLASCGGNSSEATPATDSAATVAPAVEETPAPAVTTDSTAVAPATTDSTVAPAATPAPAAH</sequence>
<accession>A0ABP8MLC5</accession>
<dbReference type="PROSITE" id="PS51257">
    <property type="entry name" value="PROKAR_LIPOPROTEIN"/>
    <property type="match status" value="1"/>
</dbReference>
<gene>
    <name evidence="3" type="ORF">GCM10023092_08700</name>
</gene>
<evidence type="ECO:0000313" key="4">
    <source>
        <dbReference type="Proteomes" id="UP001501410"/>
    </source>
</evidence>
<feature type="region of interest" description="Disordered" evidence="1">
    <location>
        <begin position="58"/>
        <end position="90"/>
    </location>
</feature>
<comment type="caution">
    <text evidence="3">The sequence shown here is derived from an EMBL/GenBank/DDBJ whole genome shotgun (WGS) entry which is preliminary data.</text>
</comment>
<keyword evidence="4" id="KW-1185">Reference proteome</keyword>
<feature type="signal peptide" evidence="2">
    <location>
        <begin position="1"/>
        <end position="35"/>
    </location>
</feature>
<evidence type="ECO:0000313" key="3">
    <source>
        <dbReference type="EMBL" id="GAA4451292.1"/>
    </source>
</evidence>
<proteinExistence type="predicted"/>
<feature type="chain" id="PRO_5047162273" evidence="2">
    <location>
        <begin position="36"/>
        <end position="90"/>
    </location>
</feature>